<dbReference type="EMBL" id="FZQP02002957">
    <property type="protein sequence ID" value="VVC96955.1"/>
    <property type="molecule type" value="Genomic_DNA"/>
</dbReference>
<dbReference type="AlphaFoldDB" id="A0A5E4QFB1"/>
<reference evidence="4 5" key="1">
    <citation type="submission" date="2017-07" db="EMBL/GenBank/DDBJ databases">
        <authorList>
            <person name="Talla V."/>
            <person name="Backstrom N."/>
        </authorList>
    </citation>
    <scope>NUCLEOTIDE SEQUENCE [LARGE SCALE GENOMIC DNA]</scope>
</reference>
<organism evidence="4 5">
    <name type="scientific">Leptidea sinapis</name>
    <dbReference type="NCBI Taxonomy" id="189913"/>
    <lineage>
        <taxon>Eukaryota</taxon>
        <taxon>Metazoa</taxon>
        <taxon>Ecdysozoa</taxon>
        <taxon>Arthropoda</taxon>
        <taxon>Hexapoda</taxon>
        <taxon>Insecta</taxon>
        <taxon>Pterygota</taxon>
        <taxon>Neoptera</taxon>
        <taxon>Endopterygota</taxon>
        <taxon>Lepidoptera</taxon>
        <taxon>Glossata</taxon>
        <taxon>Ditrysia</taxon>
        <taxon>Papilionoidea</taxon>
        <taxon>Pieridae</taxon>
        <taxon>Dismorphiinae</taxon>
        <taxon>Leptidea</taxon>
    </lineage>
</organism>
<dbReference type="InterPro" id="IPR036034">
    <property type="entry name" value="PDZ_sf"/>
</dbReference>
<dbReference type="GO" id="GO:0005737">
    <property type="term" value="C:cytoplasm"/>
    <property type="evidence" value="ECO:0007669"/>
    <property type="project" value="UniProtKB-SubCell"/>
</dbReference>
<evidence type="ECO:0000313" key="5">
    <source>
        <dbReference type="Proteomes" id="UP000324832"/>
    </source>
</evidence>
<keyword evidence="2" id="KW-0963">Cytoplasm</keyword>
<evidence type="ECO:0000259" key="3">
    <source>
        <dbReference type="PROSITE" id="PS50106"/>
    </source>
</evidence>
<evidence type="ECO:0000313" key="4">
    <source>
        <dbReference type="EMBL" id="VVC96955.1"/>
    </source>
</evidence>
<protein>
    <recommendedName>
        <fullName evidence="3">PDZ domain-containing protein</fullName>
    </recommendedName>
</protein>
<dbReference type="InterPro" id="IPR001478">
    <property type="entry name" value="PDZ"/>
</dbReference>
<dbReference type="PROSITE" id="PS50106">
    <property type="entry name" value="PDZ"/>
    <property type="match status" value="1"/>
</dbReference>
<dbReference type="SMART" id="SM00228">
    <property type="entry name" value="PDZ"/>
    <property type="match status" value="1"/>
</dbReference>
<proteinExistence type="predicted"/>
<dbReference type="Gene3D" id="2.30.42.10">
    <property type="match status" value="1"/>
</dbReference>
<dbReference type="PANTHER" id="PTHR15963">
    <property type="entry name" value="GENERAL RECEPTOR FOR PHOSPHOINOSITIDES 1-ASSOCIATED SCAFFOLD PROTEIN-RELATED"/>
    <property type="match status" value="1"/>
</dbReference>
<gene>
    <name evidence="4" type="ORF">LSINAPIS_LOCUS8345</name>
</gene>
<dbReference type="InterPro" id="IPR052122">
    <property type="entry name" value="Intracell_Traff_Signaling_Reg"/>
</dbReference>
<evidence type="ECO:0000256" key="1">
    <source>
        <dbReference type="ARBA" id="ARBA00004496"/>
    </source>
</evidence>
<dbReference type="Proteomes" id="UP000324832">
    <property type="component" value="Unassembled WGS sequence"/>
</dbReference>
<dbReference type="Pfam" id="PF00595">
    <property type="entry name" value="PDZ"/>
    <property type="match status" value="1"/>
</dbReference>
<feature type="domain" description="PDZ" evidence="3">
    <location>
        <begin position="61"/>
        <end position="152"/>
    </location>
</feature>
<comment type="subcellular location">
    <subcellularLocation>
        <location evidence="1">Cytoplasm</location>
    </subcellularLocation>
</comment>
<sequence length="501" mass="57365">MTTDNSTESRHLMDKCLNPTGYGKMQHSNEHKEYSLRNSIWESMRSDRAGYKPEENYRRRTLIIEKKNGSYGFTLQACGIHFKKEDDMNKETMIAYVNHVDEGSSAAAADMKEGDIIVSVNDAGMGHSDYDTIMSAINASEARMRIVVMSDNCVRKDYLHHNYINIHQRLTDKMKELYELERRERQIIDTIRKSHCLPSQDKNFSPSDIISDSDENQNRNSVCWRPSLPSESVVELAGFKQGEFSQENKPMKNNQVNILTQRTDTIYPYMNLINANLSSPCSERYKVLMSESNKNSQRSMQSIAASNVSAMCKNPVQSYNTSVSDDLLFRESDRSEYNSSKVNYQSPHHQVMPKSWDNLATTSNDGYRFDYGYLDTQIKQSQIRLESQGNTNSHNLYNHQDYQHYSQDNRAKQIGPASHFSRYVPSPQYQGYPTENLLPVSKSQIASGLDNRLDYAEKPDFYSQARASAHTTDRASSGAAHTSYCAPRILYPVHGYDKKEC</sequence>
<name>A0A5E4QFB1_9NEOP</name>
<accession>A0A5E4QFB1</accession>
<dbReference type="SUPFAM" id="SSF50156">
    <property type="entry name" value="PDZ domain-like"/>
    <property type="match status" value="1"/>
</dbReference>
<keyword evidence="5" id="KW-1185">Reference proteome</keyword>
<evidence type="ECO:0000256" key="2">
    <source>
        <dbReference type="ARBA" id="ARBA00022490"/>
    </source>
</evidence>
<dbReference type="PANTHER" id="PTHR15963:SF5">
    <property type="entry name" value="SHORT SPINDLE 6, ISOFORM A"/>
    <property type="match status" value="1"/>
</dbReference>